<feature type="domain" description="Dystroglycan-type cadherin-like" evidence="1">
    <location>
        <begin position="1"/>
        <end position="72"/>
    </location>
</feature>
<dbReference type="Pfam" id="PF17963">
    <property type="entry name" value="Big_9"/>
    <property type="match status" value="3"/>
</dbReference>
<evidence type="ECO:0000313" key="2">
    <source>
        <dbReference type="EMBL" id="SVB30877.1"/>
    </source>
</evidence>
<dbReference type="Pfam" id="PF17892">
    <property type="entry name" value="Cadherin_5"/>
    <property type="match status" value="1"/>
</dbReference>
<dbReference type="InterPro" id="IPR013783">
    <property type="entry name" value="Ig-like_fold"/>
</dbReference>
<dbReference type="Gene3D" id="2.60.40.10">
    <property type="entry name" value="Immunoglobulins"/>
    <property type="match status" value="2"/>
</dbReference>
<dbReference type="NCBIfam" id="NF012211">
    <property type="entry name" value="tand_rpt_95"/>
    <property type="match status" value="4"/>
</dbReference>
<dbReference type="Gene3D" id="2.60.40.2810">
    <property type="match status" value="1"/>
</dbReference>
<dbReference type="InterPro" id="IPR006644">
    <property type="entry name" value="Cadg"/>
</dbReference>
<dbReference type="InterPro" id="IPR015919">
    <property type="entry name" value="Cadherin-like_sf"/>
</dbReference>
<reference evidence="2" key="1">
    <citation type="submission" date="2018-05" db="EMBL/GenBank/DDBJ databases">
        <authorList>
            <person name="Lanie J.A."/>
            <person name="Ng W.-L."/>
            <person name="Kazmierczak K.M."/>
            <person name="Andrzejewski T.M."/>
            <person name="Davidsen T.M."/>
            <person name="Wayne K.J."/>
            <person name="Tettelin H."/>
            <person name="Glass J.I."/>
            <person name="Rusch D."/>
            <person name="Podicherti R."/>
            <person name="Tsui H.-C.T."/>
            <person name="Winkler M.E."/>
        </authorList>
    </citation>
    <scope>NUCLEOTIDE SEQUENCE</scope>
</reference>
<dbReference type="EMBL" id="UINC01036622">
    <property type="protein sequence ID" value="SVB30877.1"/>
    <property type="molecule type" value="Genomic_DNA"/>
</dbReference>
<name>A0A382CZY2_9ZZZZ</name>
<dbReference type="SMART" id="SM00736">
    <property type="entry name" value="CADG"/>
    <property type="match status" value="1"/>
</dbReference>
<dbReference type="Pfam" id="PF05345">
    <property type="entry name" value="He_PIG"/>
    <property type="match status" value="1"/>
</dbReference>
<protein>
    <recommendedName>
        <fullName evidence="1">Dystroglycan-type cadherin-like domain-containing protein</fullName>
    </recommendedName>
</protein>
<dbReference type="Gene3D" id="2.60.40.3440">
    <property type="match status" value="1"/>
</dbReference>
<gene>
    <name evidence="2" type="ORF">METZ01_LOCUS183731</name>
</gene>
<feature type="non-terminal residue" evidence="2">
    <location>
        <position position="614"/>
    </location>
</feature>
<dbReference type="GO" id="GO:0016020">
    <property type="term" value="C:membrane"/>
    <property type="evidence" value="ECO:0007669"/>
    <property type="project" value="InterPro"/>
</dbReference>
<proteinExistence type="predicted"/>
<dbReference type="AlphaFoldDB" id="A0A382CZY2"/>
<organism evidence="2">
    <name type="scientific">marine metagenome</name>
    <dbReference type="NCBI Taxonomy" id="408172"/>
    <lineage>
        <taxon>unclassified sequences</taxon>
        <taxon>metagenomes</taxon>
        <taxon>ecological metagenomes</taxon>
    </lineage>
</organism>
<accession>A0A382CZY2</accession>
<evidence type="ECO:0000259" key="1">
    <source>
        <dbReference type="SMART" id="SM00736"/>
    </source>
</evidence>
<sequence length="614" mass="66770">MVAEDADEDDELTFTAQVLPGWLTFDDETATISGTPTNDDVGSHNVVLTVEDGTVSLNQAFLITVENVNDAPVLHELDADTTDEDTPLTITLYASDVDDTELVFSAESDDENVTISVAGDILTLTPIENWNGTASILVIVNDEFLADTGSFELTINPVPDAPILTIGNQVMAEDDTLVIELTAFDPEGDAFEFTSAISADPYHVPITFDGNTTLTFTPVADWNGDVDFSVTVSETVSDEQLTTTEVFVLTVTPINDPPILIEISDQEMEEDIQASIPLFAEDIDGTPLTFFGSANSDLLTVLVLDEQLIIIPDENYFNYEINPDWEPGSDDEDSLLVYIPDTVNVSVSDGTIIDSKSFAVRITPVGDPPVPQSFSVDLEEDTDAYIILSATDIDNYDDDMTFYIVDYPAHGVLEQQARAIDVYNYTPDNNYSGSDQFTYRVSDGELYSEGLATVLLNIIPVNDPPIAVEDYYEANEDEDPVIISIENGVLINDIDVESDILTVVPIDTVSNGGTISFNNDGSFTYDPDTGYIGTDIFSYKVSDGDLSNITSVTIVVNAINNPPVAEDISVTLQEDSEITLTLVGYDEDTPNENLTFEIVDPTSLGTLTLEDRAL</sequence>
<dbReference type="GO" id="GO:0005509">
    <property type="term" value="F:calcium ion binding"/>
    <property type="evidence" value="ECO:0007669"/>
    <property type="project" value="InterPro"/>
</dbReference>
<dbReference type="SUPFAM" id="SSF49313">
    <property type="entry name" value="Cadherin-like"/>
    <property type="match status" value="2"/>
</dbReference>
<dbReference type="InterPro" id="IPR041690">
    <property type="entry name" value="Cadherin_5"/>
</dbReference>